<dbReference type="InterPro" id="IPR027417">
    <property type="entry name" value="P-loop_NTPase"/>
</dbReference>
<sequence length="576" mass="61325">MNQPANPYAPDQPCRDPRHFFGRTETFAFVRQALHSDQTPILIGGRGMGKTSVLLQLPFRLEARYLTVYLDLADPQPTQSVFAFVGALIEAAQAALQAAEPSLYLPDLPETQDAAVLWRWFTQTHLTPIFDVVRRFQRLIYCLDNAQGLLEAVQRGDLPPDFLDSLGALCHEEQRIGLVFAFDAAYEPQLAQYALLSEPLNQHRLPPLSDAEATALITQLSAPFYALSSDVVEVLLAQSGGHPYLLQWLCALLWENAASRNFAPPTLDDISAILPVALQACGALFEELWESATPNEQAALTALAALTGARRGLPVSLDDLHTWLVHESESAPHLMTLTAALRSLEYRGMVRALPESAYTFSSGLLYLWLLPQAELPSAPPSLERPSFRRAALPIALIALATVALAVLIAALMGGTPLNSATLPPTQTLALDIEGTRRALALTQTFEALPTHTPTPTPTFTATATHTPSATATATATFTATLTATHTPTATITSSATPTLTPSQTASATATSSPTPTLTATTTPSPTATLTATATATATLTPSATPTPTPSPTPSATPTPTPLPTLPTLPPRATPLP</sequence>
<feature type="region of interest" description="Disordered" evidence="1">
    <location>
        <begin position="447"/>
        <end position="467"/>
    </location>
</feature>
<feature type="compositionally biased region" description="Low complexity" evidence="1">
    <location>
        <begin position="488"/>
        <end position="543"/>
    </location>
</feature>
<keyword evidence="2" id="KW-0812">Transmembrane</keyword>
<dbReference type="EMBL" id="PGTK01000001">
    <property type="protein sequence ID" value="PJF32337.1"/>
    <property type="molecule type" value="Genomic_DNA"/>
</dbReference>
<dbReference type="Gene3D" id="3.40.50.300">
    <property type="entry name" value="P-loop containing nucleotide triphosphate hydrolases"/>
    <property type="match status" value="1"/>
</dbReference>
<protein>
    <recommendedName>
        <fullName evidence="3">Novel STAND NTPase 1 domain-containing protein</fullName>
    </recommendedName>
</protein>
<feature type="transmembrane region" description="Helical" evidence="2">
    <location>
        <begin position="390"/>
        <end position="412"/>
    </location>
</feature>
<dbReference type="SUPFAM" id="SSF52540">
    <property type="entry name" value="P-loop containing nucleoside triphosphate hydrolases"/>
    <property type="match status" value="1"/>
</dbReference>
<feature type="compositionally biased region" description="Pro residues" evidence="1">
    <location>
        <begin position="544"/>
        <end position="576"/>
    </location>
</feature>
<dbReference type="InterPro" id="IPR049052">
    <property type="entry name" value="nSTAND1"/>
</dbReference>
<evidence type="ECO:0000313" key="5">
    <source>
        <dbReference type="Proteomes" id="UP000228921"/>
    </source>
</evidence>
<keyword evidence="2" id="KW-1133">Transmembrane helix</keyword>
<evidence type="ECO:0000313" key="4">
    <source>
        <dbReference type="EMBL" id="PJF32337.1"/>
    </source>
</evidence>
<dbReference type="Pfam" id="PF20703">
    <property type="entry name" value="nSTAND1"/>
    <property type="match status" value="1"/>
</dbReference>
<reference evidence="4 5" key="1">
    <citation type="submission" date="2017-11" db="EMBL/GenBank/DDBJ databases">
        <title>Evolution of Phototrophy in the Chloroflexi Phylum Driven by Horizontal Gene Transfer.</title>
        <authorList>
            <person name="Ward L.M."/>
            <person name="Hemp J."/>
            <person name="Shih P.M."/>
            <person name="Mcglynn S.E."/>
            <person name="Fischer W."/>
        </authorList>
    </citation>
    <scope>NUCLEOTIDE SEQUENCE [LARGE SCALE GENOMIC DNA]</scope>
    <source>
        <strain evidence="4">CP2_2F</strain>
    </source>
</reference>
<gene>
    <name evidence="4" type="ORF">CUN51_01530</name>
</gene>
<proteinExistence type="predicted"/>
<evidence type="ECO:0000259" key="3">
    <source>
        <dbReference type="Pfam" id="PF20703"/>
    </source>
</evidence>
<dbReference type="AlphaFoldDB" id="A0A2M8P467"/>
<accession>A0A2M8P467</accession>
<evidence type="ECO:0000256" key="1">
    <source>
        <dbReference type="SAM" id="MobiDB-lite"/>
    </source>
</evidence>
<evidence type="ECO:0000256" key="2">
    <source>
        <dbReference type="SAM" id="Phobius"/>
    </source>
</evidence>
<dbReference type="Proteomes" id="UP000228921">
    <property type="component" value="Unassembled WGS sequence"/>
</dbReference>
<feature type="region of interest" description="Disordered" evidence="1">
    <location>
        <begin position="488"/>
        <end position="576"/>
    </location>
</feature>
<organism evidence="4 5">
    <name type="scientific">Candidatus Thermofonsia Clade 1 bacterium</name>
    <dbReference type="NCBI Taxonomy" id="2364210"/>
    <lineage>
        <taxon>Bacteria</taxon>
        <taxon>Bacillati</taxon>
        <taxon>Chloroflexota</taxon>
        <taxon>Candidatus Thermofontia</taxon>
        <taxon>Candidatus Thermofonsia Clade 1</taxon>
    </lineage>
</organism>
<keyword evidence="2" id="KW-0472">Membrane</keyword>
<comment type="caution">
    <text evidence="4">The sequence shown here is derived from an EMBL/GenBank/DDBJ whole genome shotgun (WGS) entry which is preliminary data.</text>
</comment>
<name>A0A2M8P467_9CHLR</name>
<feature type="domain" description="Novel STAND NTPase 1" evidence="3">
    <location>
        <begin position="16"/>
        <end position="299"/>
    </location>
</feature>